<gene>
    <name evidence="2" type="ORF">SAMN05421837_11383</name>
</gene>
<proteinExistence type="predicted"/>
<dbReference type="EMBL" id="FNUJ01000013">
    <property type="protein sequence ID" value="SEF37255.1"/>
    <property type="molecule type" value="Genomic_DNA"/>
</dbReference>
<dbReference type="PRINTS" id="PR00469">
    <property type="entry name" value="PNDRDTASEII"/>
</dbReference>
<dbReference type="OrthoDB" id="5168853at2"/>
<keyword evidence="3" id="KW-1185">Reference proteome</keyword>
<feature type="compositionally biased region" description="Low complexity" evidence="1">
    <location>
        <begin position="494"/>
        <end position="508"/>
    </location>
</feature>
<dbReference type="AlphaFoldDB" id="A0A1H5RG03"/>
<dbReference type="PRINTS" id="PR00368">
    <property type="entry name" value="FADPNR"/>
</dbReference>
<dbReference type="Pfam" id="PF13738">
    <property type="entry name" value="Pyr_redox_3"/>
    <property type="match status" value="1"/>
</dbReference>
<name>A0A1H5RG03_9PSEU</name>
<evidence type="ECO:0000256" key="1">
    <source>
        <dbReference type="SAM" id="MobiDB-lite"/>
    </source>
</evidence>
<dbReference type="RefSeq" id="WP_086679292.1">
    <property type="nucleotide sequence ID" value="NZ_FNUJ01000013.1"/>
</dbReference>
<dbReference type="Gene3D" id="3.50.50.60">
    <property type="entry name" value="FAD/NAD(P)-binding domain"/>
    <property type="match status" value="2"/>
</dbReference>
<dbReference type="SUPFAM" id="SSF51905">
    <property type="entry name" value="FAD/NAD(P)-binding domain"/>
    <property type="match status" value="2"/>
</dbReference>
<reference evidence="3" key="1">
    <citation type="submission" date="2016-10" db="EMBL/GenBank/DDBJ databases">
        <authorList>
            <person name="Varghese N."/>
            <person name="Submissions S."/>
        </authorList>
    </citation>
    <scope>NUCLEOTIDE SEQUENCE [LARGE SCALE GENOMIC DNA]</scope>
    <source>
        <strain evidence="3">DSM 44654</strain>
    </source>
</reference>
<evidence type="ECO:0000313" key="3">
    <source>
        <dbReference type="Proteomes" id="UP000198878"/>
    </source>
</evidence>
<accession>A0A1H5RG03</accession>
<organism evidence="2 3">
    <name type="scientific">Amycolatopsis pretoriensis</name>
    <dbReference type="NCBI Taxonomy" id="218821"/>
    <lineage>
        <taxon>Bacteria</taxon>
        <taxon>Bacillati</taxon>
        <taxon>Actinomycetota</taxon>
        <taxon>Actinomycetes</taxon>
        <taxon>Pseudonocardiales</taxon>
        <taxon>Pseudonocardiaceae</taxon>
        <taxon>Amycolatopsis</taxon>
    </lineage>
</organism>
<dbReference type="PANTHER" id="PTHR42877:SF4">
    <property type="entry name" value="FAD_NAD(P)-BINDING DOMAIN-CONTAINING PROTEIN-RELATED"/>
    <property type="match status" value="1"/>
</dbReference>
<dbReference type="InterPro" id="IPR036188">
    <property type="entry name" value="FAD/NAD-bd_sf"/>
</dbReference>
<feature type="region of interest" description="Disordered" evidence="1">
    <location>
        <begin position="488"/>
        <end position="508"/>
    </location>
</feature>
<dbReference type="InterPro" id="IPR051209">
    <property type="entry name" value="FAD-bind_Monooxygenase_sf"/>
</dbReference>
<dbReference type="Proteomes" id="UP000198878">
    <property type="component" value="Unassembled WGS sequence"/>
</dbReference>
<protein>
    <submittedName>
        <fullName evidence="2">Predicted flavoprotein CzcO associated with the cation diffusion facilitator CzcD</fullName>
    </submittedName>
</protein>
<dbReference type="PANTHER" id="PTHR42877">
    <property type="entry name" value="L-ORNITHINE N(5)-MONOOXYGENASE-RELATED"/>
    <property type="match status" value="1"/>
</dbReference>
<evidence type="ECO:0000313" key="2">
    <source>
        <dbReference type="EMBL" id="SEF37255.1"/>
    </source>
</evidence>
<dbReference type="STRING" id="218821.SAMN05421837_11383"/>
<sequence>MEQCHFAVLVVGAGASGLGAAIRLGQAGVDDLAVLEKAGSLGGTWRDNTYPGCACDVPSALYSYSFAPNPEWTRAFAGQAEIRAYLADTASRFGVTSKIRYGVEVTRAQWNPRESIWELETTRGPYSARVLVAGTGPWHEPLIPDLPGLGDFPGEVFHSARWNHDYDLSGKRVAVIGTGASAVQFVPRIVPSVGRLHLFQRTAQWVLPKPDHHVPGVERFLLRRFPALQRALRSAEYGAMETLGFGFRHPWLLRQVQKIGLAHLRLAVRDPALRRALTPDYTLGCKRLLMSNTYYRSLTQSHVDVHATAVRSVSGSRVLGADGSSADVDAIIFGTGFHILDMPVSSRVFDGDGRSLDDHWKGSPQAYAGTTVAGFPNLFLLLGPSLGTGHSSAFMILEAQLRHTVSAVTRTLSAEGAVLSVRPEAQEAFNAEVQAALPGTVYQSGGCSSYYTDVNGRNSFSWPFSTGRLRSQVGAFDEADYEVVSEKQGWNTVSHSQPGGQSHSQHRP</sequence>